<evidence type="ECO:0000256" key="7">
    <source>
        <dbReference type="PIRSR" id="PIRSR600715-1"/>
    </source>
</evidence>
<reference evidence="9 10" key="1">
    <citation type="submission" date="2016-08" db="EMBL/GenBank/DDBJ databases">
        <title>Novel Firmicutes and Novel Genomes.</title>
        <authorList>
            <person name="Poppleton D.I."/>
            <person name="Gribaldo S."/>
        </authorList>
    </citation>
    <scope>NUCLEOTIDE SEQUENCE [LARGE SCALE GENOMIC DNA]</scope>
    <source>
        <strain evidence="9 10">CTT3</strain>
    </source>
</reference>
<keyword evidence="2" id="KW-1003">Cell membrane</keyword>
<dbReference type="Pfam" id="PF00953">
    <property type="entry name" value="Glycos_transf_4"/>
    <property type="match status" value="1"/>
</dbReference>
<feature type="transmembrane region" description="Helical" evidence="8">
    <location>
        <begin position="182"/>
        <end position="200"/>
    </location>
</feature>
<protein>
    <submittedName>
        <fullName evidence="9">Undecaprenyl-phosphate alpha-N-acetylglucosaminyl 1-phosphate transferase</fullName>
    </submittedName>
</protein>
<dbReference type="RefSeq" id="WP_120169416.1">
    <property type="nucleotide sequence ID" value="NZ_MCIB01000020.1"/>
</dbReference>
<keyword evidence="4 8" id="KW-0812">Transmembrane</keyword>
<evidence type="ECO:0000256" key="5">
    <source>
        <dbReference type="ARBA" id="ARBA00022989"/>
    </source>
</evidence>
<feature type="transmembrane region" description="Helical" evidence="8">
    <location>
        <begin position="100"/>
        <end position="117"/>
    </location>
</feature>
<gene>
    <name evidence="9" type="ORF">BET03_12690</name>
</gene>
<feature type="transmembrane region" description="Helical" evidence="8">
    <location>
        <begin position="46"/>
        <end position="66"/>
    </location>
</feature>
<dbReference type="PROSITE" id="PS01348">
    <property type="entry name" value="MRAY_2"/>
    <property type="match status" value="1"/>
</dbReference>
<dbReference type="GO" id="GO:0009103">
    <property type="term" value="P:lipopolysaccharide biosynthetic process"/>
    <property type="evidence" value="ECO:0007669"/>
    <property type="project" value="TreeGrafter"/>
</dbReference>
<accession>A0A419T1Q3</accession>
<feature type="binding site" evidence="7">
    <location>
        <position position="213"/>
    </location>
    <ligand>
        <name>Mg(2+)</name>
        <dbReference type="ChEBI" id="CHEBI:18420"/>
    </ligand>
</feature>
<dbReference type="OrthoDB" id="9805475at2"/>
<feature type="transmembrane region" description="Helical" evidence="8">
    <location>
        <begin position="129"/>
        <end position="146"/>
    </location>
</feature>
<feature type="transmembrane region" description="Helical" evidence="8">
    <location>
        <begin position="6"/>
        <end position="26"/>
    </location>
</feature>
<feature type="transmembrane region" description="Helical" evidence="8">
    <location>
        <begin position="209"/>
        <end position="228"/>
    </location>
</feature>
<comment type="caution">
    <text evidence="9">The sequence shown here is derived from an EMBL/GenBank/DDBJ whole genome shotgun (WGS) entry which is preliminary data.</text>
</comment>
<evidence type="ECO:0000256" key="3">
    <source>
        <dbReference type="ARBA" id="ARBA00022679"/>
    </source>
</evidence>
<sequence>MENYYKVFFTAVSIAYILTPLAKWIANKIGAIDIPKDNRRVHKRPIPRLGGLAIYLATMVSMLIFLPINKTLFSIMIGSTIIVITGIIDDTKSISPKVKLLGQIIAALILIWGDIKIEFITNPFDEADGMMYLKVFAVPVTVFWVVGITNTLNLIDGLDGLAAGVASIAAIFFIFVASSQGIAVAALMSAIIAGACIGFLPHNFNPAKIFMGDTGALFLGYMLSVVAIEGVMKSVAALTIGVPILILGLPIFDTTFAIIRRFLNRKPIMEADKGHLHHRLLEWGLTHRQTVVVLYGISSILGGLAIVLTDMEPSKGVILLGIVLTFILLGASSLGLTETKKQKSNRQG</sequence>
<organism evidence="9 10">
    <name type="scientific">Thermohalobacter berrensis</name>
    <dbReference type="NCBI Taxonomy" id="99594"/>
    <lineage>
        <taxon>Bacteria</taxon>
        <taxon>Bacillati</taxon>
        <taxon>Bacillota</taxon>
        <taxon>Tissierellia</taxon>
        <taxon>Tissierellales</taxon>
        <taxon>Thermohalobacteraceae</taxon>
        <taxon>Thermohalobacter</taxon>
    </lineage>
</organism>
<dbReference type="GO" id="GO:0016780">
    <property type="term" value="F:phosphotransferase activity, for other substituted phosphate groups"/>
    <property type="evidence" value="ECO:0007669"/>
    <property type="project" value="InterPro"/>
</dbReference>
<evidence type="ECO:0000256" key="2">
    <source>
        <dbReference type="ARBA" id="ARBA00022475"/>
    </source>
</evidence>
<dbReference type="Proteomes" id="UP000284177">
    <property type="component" value="Unassembled WGS sequence"/>
</dbReference>
<evidence type="ECO:0000256" key="6">
    <source>
        <dbReference type="ARBA" id="ARBA00023136"/>
    </source>
</evidence>
<keyword evidence="5 8" id="KW-1133">Transmembrane helix</keyword>
<feature type="transmembrane region" description="Helical" evidence="8">
    <location>
        <begin position="317"/>
        <end position="336"/>
    </location>
</feature>
<keyword evidence="10" id="KW-1185">Reference proteome</keyword>
<dbReference type="GO" id="GO:0005886">
    <property type="term" value="C:plasma membrane"/>
    <property type="evidence" value="ECO:0007669"/>
    <property type="project" value="UniProtKB-SubCell"/>
</dbReference>
<evidence type="ECO:0000256" key="1">
    <source>
        <dbReference type="ARBA" id="ARBA00004651"/>
    </source>
</evidence>
<dbReference type="PANTHER" id="PTHR22926:SF3">
    <property type="entry name" value="UNDECAPRENYL-PHOSPHATE ALPHA-N-ACETYLGLUCOSAMINYL 1-PHOSPHATE TRANSFERASE"/>
    <property type="match status" value="1"/>
</dbReference>
<dbReference type="CDD" id="cd06853">
    <property type="entry name" value="GT_WecA_like"/>
    <property type="match status" value="1"/>
</dbReference>
<dbReference type="InterPro" id="IPR018480">
    <property type="entry name" value="PNAcMuramoyl-5peptid_Trfase_CS"/>
</dbReference>
<proteinExistence type="predicted"/>
<dbReference type="AlphaFoldDB" id="A0A419T1Q3"/>
<feature type="transmembrane region" description="Helical" evidence="8">
    <location>
        <begin position="292"/>
        <end position="311"/>
    </location>
</feature>
<keyword evidence="3 9" id="KW-0808">Transferase</keyword>
<dbReference type="PANTHER" id="PTHR22926">
    <property type="entry name" value="PHOSPHO-N-ACETYLMURAMOYL-PENTAPEPTIDE-TRANSFERASE"/>
    <property type="match status" value="1"/>
</dbReference>
<dbReference type="GO" id="GO:0071555">
    <property type="term" value="P:cell wall organization"/>
    <property type="evidence" value="ECO:0007669"/>
    <property type="project" value="TreeGrafter"/>
</dbReference>
<feature type="transmembrane region" description="Helical" evidence="8">
    <location>
        <begin position="158"/>
        <end position="176"/>
    </location>
</feature>
<comment type="subcellular location">
    <subcellularLocation>
        <location evidence="1">Cell membrane</location>
        <topology evidence="1">Multi-pass membrane protein</topology>
    </subcellularLocation>
</comment>
<keyword evidence="7" id="KW-0460">Magnesium</keyword>
<feature type="transmembrane region" description="Helical" evidence="8">
    <location>
        <begin position="72"/>
        <end position="88"/>
    </location>
</feature>
<evidence type="ECO:0000256" key="8">
    <source>
        <dbReference type="SAM" id="Phobius"/>
    </source>
</evidence>
<evidence type="ECO:0000313" key="10">
    <source>
        <dbReference type="Proteomes" id="UP000284177"/>
    </source>
</evidence>
<feature type="transmembrane region" description="Helical" evidence="8">
    <location>
        <begin position="234"/>
        <end position="259"/>
    </location>
</feature>
<keyword evidence="6 8" id="KW-0472">Membrane</keyword>
<feature type="binding site" evidence="7">
    <location>
        <position position="153"/>
    </location>
    <ligand>
        <name>Mg(2+)</name>
        <dbReference type="ChEBI" id="CHEBI:18420"/>
    </ligand>
</feature>
<comment type="cofactor">
    <cofactor evidence="7">
        <name>Mg(2+)</name>
        <dbReference type="ChEBI" id="CHEBI:18420"/>
    </cofactor>
</comment>
<evidence type="ECO:0000256" key="4">
    <source>
        <dbReference type="ARBA" id="ARBA00022692"/>
    </source>
</evidence>
<dbReference type="EMBL" id="MCIB01000020">
    <property type="protein sequence ID" value="RKD31383.1"/>
    <property type="molecule type" value="Genomic_DNA"/>
</dbReference>
<dbReference type="InterPro" id="IPR000715">
    <property type="entry name" value="Glycosyl_transferase_4"/>
</dbReference>
<dbReference type="GO" id="GO:0046872">
    <property type="term" value="F:metal ion binding"/>
    <property type="evidence" value="ECO:0007669"/>
    <property type="project" value="UniProtKB-KW"/>
</dbReference>
<keyword evidence="7" id="KW-0479">Metal-binding</keyword>
<name>A0A419T1Q3_9FIRM</name>
<evidence type="ECO:0000313" key="9">
    <source>
        <dbReference type="EMBL" id="RKD31383.1"/>
    </source>
</evidence>
<dbReference type="GO" id="GO:0044038">
    <property type="term" value="P:cell wall macromolecule biosynthetic process"/>
    <property type="evidence" value="ECO:0007669"/>
    <property type="project" value="TreeGrafter"/>
</dbReference>